<sequence length="147" mass="16968">MVVYFCASPLFLPKWDVPYGLGACAYMRRILENQVNSIIDLIIETKKQDNDPEESIKELISIKEGKVLDNKLKLAYKFVPQSIIVKGHNPLKLMYELLSDGVHGKSEDECTQTAFQLLSIFEYVIVELKRQQENKERFIKSIRSISN</sequence>
<organism evidence="1 2">
    <name type="scientific">Hyella patelloides LEGE 07179</name>
    <dbReference type="NCBI Taxonomy" id="945734"/>
    <lineage>
        <taxon>Bacteria</taxon>
        <taxon>Bacillati</taxon>
        <taxon>Cyanobacteriota</taxon>
        <taxon>Cyanophyceae</taxon>
        <taxon>Pleurocapsales</taxon>
        <taxon>Hyellaceae</taxon>
        <taxon>Hyella</taxon>
    </lineage>
</organism>
<keyword evidence="2" id="KW-1185">Reference proteome</keyword>
<name>A0A563VRC5_9CYAN</name>
<dbReference type="Proteomes" id="UP000320055">
    <property type="component" value="Unassembled WGS sequence"/>
</dbReference>
<gene>
    <name evidence="1" type="ORF">H1P_2320001</name>
</gene>
<dbReference type="AlphaFoldDB" id="A0A563VRC5"/>
<evidence type="ECO:0000313" key="1">
    <source>
        <dbReference type="EMBL" id="VEP14016.1"/>
    </source>
</evidence>
<proteinExistence type="predicted"/>
<reference evidence="1 2" key="1">
    <citation type="submission" date="2019-01" db="EMBL/GenBank/DDBJ databases">
        <authorList>
            <person name="Brito A."/>
        </authorList>
    </citation>
    <scope>NUCLEOTIDE SEQUENCE [LARGE SCALE GENOMIC DNA]</scope>
    <source>
        <strain evidence="1">1</strain>
    </source>
</reference>
<accession>A0A563VRC5</accession>
<protein>
    <submittedName>
        <fullName evidence="1">Uncharacterized protein</fullName>
    </submittedName>
</protein>
<dbReference type="EMBL" id="CAACVJ010000149">
    <property type="protein sequence ID" value="VEP14016.1"/>
    <property type="molecule type" value="Genomic_DNA"/>
</dbReference>
<evidence type="ECO:0000313" key="2">
    <source>
        <dbReference type="Proteomes" id="UP000320055"/>
    </source>
</evidence>